<protein>
    <submittedName>
        <fullName evidence="1">Uncharacterized protein</fullName>
    </submittedName>
</protein>
<evidence type="ECO:0000313" key="1">
    <source>
        <dbReference type="EMBL" id="TNN58494.1"/>
    </source>
</evidence>
<comment type="caution">
    <text evidence="1">The sequence shown here is derived from an EMBL/GenBank/DDBJ whole genome shotgun (WGS) entry which is preliminary data.</text>
</comment>
<dbReference type="AlphaFoldDB" id="A0A4Z2H0Y1"/>
<reference evidence="1 2" key="1">
    <citation type="submission" date="2019-03" db="EMBL/GenBank/DDBJ databases">
        <title>First draft genome of Liparis tanakae, snailfish: a comprehensive survey of snailfish specific genes.</title>
        <authorList>
            <person name="Kim W."/>
            <person name="Song I."/>
            <person name="Jeong J.-H."/>
            <person name="Kim D."/>
            <person name="Kim S."/>
            <person name="Ryu S."/>
            <person name="Song J.Y."/>
            <person name="Lee S.K."/>
        </authorList>
    </citation>
    <scope>NUCLEOTIDE SEQUENCE [LARGE SCALE GENOMIC DNA]</scope>
    <source>
        <tissue evidence="1">Muscle</tissue>
    </source>
</reference>
<dbReference type="Proteomes" id="UP000314294">
    <property type="component" value="Unassembled WGS sequence"/>
</dbReference>
<evidence type="ECO:0000313" key="2">
    <source>
        <dbReference type="Proteomes" id="UP000314294"/>
    </source>
</evidence>
<accession>A0A4Z2H0Y1</accession>
<sequence>MMRGESNYSLAKDSSSGKSASLLAFSQFLFSSATFETALKSLLPSTGGTEGPFLMSWGELALAKVCSNRIHTLSLMAVGKD</sequence>
<proteinExistence type="predicted"/>
<gene>
    <name evidence="1" type="ORF">EYF80_031297</name>
</gene>
<dbReference type="EMBL" id="SRLO01000377">
    <property type="protein sequence ID" value="TNN58494.1"/>
    <property type="molecule type" value="Genomic_DNA"/>
</dbReference>
<organism evidence="1 2">
    <name type="scientific">Liparis tanakae</name>
    <name type="common">Tanaka's snailfish</name>
    <dbReference type="NCBI Taxonomy" id="230148"/>
    <lineage>
        <taxon>Eukaryota</taxon>
        <taxon>Metazoa</taxon>
        <taxon>Chordata</taxon>
        <taxon>Craniata</taxon>
        <taxon>Vertebrata</taxon>
        <taxon>Euteleostomi</taxon>
        <taxon>Actinopterygii</taxon>
        <taxon>Neopterygii</taxon>
        <taxon>Teleostei</taxon>
        <taxon>Neoteleostei</taxon>
        <taxon>Acanthomorphata</taxon>
        <taxon>Eupercaria</taxon>
        <taxon>Perciformes</taxon>
        <taxon>Cottioidei</taxon>
        <taxon>Cottales</taxon>
        <taxon>Liparidae</taxon>
        <taxon>Liparis</taxon>
    </lineage>
</organism>
<keyword evidence="2" id="KW-1185">Reference proteome</keyword>
<name>A0A4Z2H0Y1_9TELE</name>